<name>C9DGK5_BPW14</name>
<evidence type="ECO:0000313" key="1">
    <source>
        <dbReference type="EMBL" id="ACV50256.1"/>
    </source>
</evidence>
<dbReference type="GeneID" id="8684182"/>
<sequence>MATSSLAARLIKAAGKSHATMLSASDLGRKDVICHSSIPILNVMLSGELNGGITCGITQVVGDSRTFKTLICIEAVVAYLEHDPDAICIFFDCEFGGLAAFEARLTPDQLARVVHVPFEDLEDLKFQMTKMVENVQRGEKVIFFVDSVSQVASKKEAENALNSNEAADLTRAREMNSFFRIITPKLNIRNIPLFVINSYYEDTTSNYAEVIIKGGKQIFLSSDALWFVTRAQEKDEATKELTGWSFNYAMMKSRFCREKSKMSIRVTYAGGIDRTSSLLELARESGYLDMPTSGFYQFNAKVIPGATEKKFRKKELQDTANWEHWELLLKQEGFQQFVKRKFALSEAGHGASNEVIDIDTGEITKG</sequence>
<reference evidence="2" key="1">
    <citation type="submission" date="2009-07" db="EMBL/GenBank/DDBJ databases">
        <authorList>
            <person name="Kropinski A.M."/>
            <person name="Villegas A."/>
            <person name="Lingohr E.J."/>
        </authorList>
    </citation>
    <scope>NUCLEOTIDE SEQUENCE [LARGE SCALE GENOMIC DNA]</scope>
</reference>
<organismHost>
    <name type="scientific">Delftia acidovorans</name>
    <name type="common">Pseudomonas acidovorans</name>
    <name type="synonym">Comamonas acidovorans</name>
    <dbReference type="NCBI Taxonomy" id="80866"/>
</organismHost>
<keyword evidence="2" id="KW-1185">Reference proteome</keyword>
<proteinExistence type="predicted"/>
<dbReference type="Proteomes" id="UP000008986">
    <property type="component" value="Segment"/>
</dbReference>
<dbReference type="EMBL" id="GQ357915">
    <property type="protein sequence ID" value="ACV50256.1"/>
    <property type="molecule type" value="Genomic_DNA"/>
</dbReference>
<dbReference type="InterPro" id="IPR027417">
    <property type="entry name" value="P-loop_NTPase"/>
</dbReference>
<dbReference type="SUPFAM" id="SSF52540">
    <property type="entry name" value="P-loop containing nucleoside triphosphate hydrolases"/>
    <property type="match status" value="1"/>
</dbReference>
<organism evidence="1 2">
    <name type="scientific">Delftia phage PhiW-14</name>
    <name type="common">Deftia acidovorans bacteriophage phiW-14</name>
    <dbReference type="NCBI Taxonomy" id="665032"/>
    <lineage>
        <taxon>Viruses</taxon>
        <taxon>Duplodnaviria</taxon>
        <taxon>Heunggongvirae</taxon>
        <taxon>Uroviricota</taxon>
        <taxon>Caudoviricetes</taxon>
        <taxon>Ionavirus</taxon>
        <taxon>Ionavirus W14</taxon>
    </lineage>
</organism>
<dbReference type="Gene3D" id="3.40.50.300">
    <property type="entry name" value="P-loop containing nucleotide triphosphate hydrolases"/>
    <property type="match status" value="1"/>
</dbReference>
<dbReference type="KEGG" id="vg:8684182"/>
<dbReference type="OrthoDB" id="3344at10239"/>
<dbReference type="RefSeq" id="YP_003359088.1">
    <property type="nucleotide sequence ID" value="NC_013697.1"/>
</dbReference>
<protein>
    <submittedName>
        <fullName evidence="1">UvsX RecA-like recombination protein</fullName>
    </submittedName>
</protein>
<gene>
    <name evidence="1" type="primary">234</name>
</gene>
<accession>C9DGK5</accession>
<evidence type="ECO:0000313" key="2">
    <source>
        <dbReference type="Proteomes" id="UP000008986"/>
    </source>
</evidence>